<dbReference type="EMBL" id="CACVAY010000073">
    <property type="protein sequence ID" value="CAA6815953.1"/>
    <property type="molecule type" value="Genomic_DNA"/>
</dbReference>
<dbReference type="PANTHER" id="PTHR30558">
    <property type="entry name" value="EXBD MEMBRANE COMPONENT OF PMF-DRIVEN MACROMOLECULE IMPORT SYSTEM"/>
    <property type="match status" value="1"/>
</dbReference>
<comment type="subcellular location">
    <subcellularLocation>
        <location evidence="1">Cell membrane</location>
        <topology evidence="1">Single-pass membrane protein</topology>
    </subcellularLocation>
    <subcellularLocation>
        <location evidence="7">Cell membrane</location>
        <topology evidence="7">Single-pass type II membrane protein</topology>
    </subcellularLocation>
</comment>
<keyword evidence="7" id="KW-0813">Transport</keyword>
<dbReference type="Gene3D" id="3.30.420.270">
    <property type="match status" value="1"/>
</dbReference>
<evidence type="ECO:0000256" key="3">
    <source>
        <dbReference type="ARBA" id="ARBA00022475"/>
    </source>
</evidence>
<proteinExistence type="inferred from homology"/>
<dbReference type="GO" id="GO:0015031">
    <property type="term" value="P:protein transport"/>
    <property type="evidence" value="ECO:0007669"/>
    <property type="project" value="UniProtKB-KW"/>
</dbReference>
<keyword evidence="4 7" id="KW-0812">Transmembrane</keyword>
<keyword evidence="5 8" id="KW-1133">Transmembrane helix</keyword>
<dbReference type="Pfam" id="PF02472">
    <property type="entry name" value="ExbD"/>
    <property type="match status" value="1"/>
</dbReference>
<name>A0A6S6T9H1_9GAMM</name>
<evidence type="ECO:0000256" key="2">
    <source>
        <dbReference type="ARBA" id="ARBA00005811"/>
    </source>
</evidence>
<evidence type="ECO:0000256" key="8">
    <source>
        <dbReference type="SAM" id="Phobius"/>
    </source>
</evidence>
<dbReference type="GO" id="GO:0005886">
    <property type="term" value="C:plasma membrane"/>
    <property type="evidence" value="ECO:0007669"/>
    <property type="project" value="UniProtKB-SubCell"/>
</dbReference>
<evidence type="ECO:0000256" key="1">
    <source>
        <dbReference type="ARBA" id="ARBA00004162"/>
    </source>
</evidence>
<evidence type="ECO:0000256" key="4">
    <source>
        <dbReference type="ARBA" id="ARBA00022692"/>
    </source>
</evidence>
<sequence length="141" mass="15959">MNFKTTEPVETEINLTPLIDVVFLLLIFFMVTTTFQKDSKIKIELPTAQSSRPETPENVLELLIDGQGRYYINKKEVVNSKPETLFQAMNITLDSMEKRPSLIIAADANANYQSVITAMDIAARLELKDFSLATSQSKREK</sequence>
<gene>
    <name evidence="9" type="ORF">HELGO_WM16768</name>
</gene>
<keyword evidence="6 8" id="KW-0472">Membrane</keyword>
<dbReference type="AlphaFoldDB" id="A0A6S6T9H1"/>
<evidence type="ECO:0000256" key="5">
    <source>
        <dbReference type="ARBA" id="ARBA00022989"/>
    </source>
</evidence>
<evidence type="ECO:0000256" key="6">
    <source>
        <dbReference type="ARBA" id="ARBA00023136"/>
    </source>
</evidence>
<dbReference type="PANTHER" id="PTHR30558:SF3">
    <property type="entry name" value="BIOPOLYMER TRANSPORT PROTEIN EXBD-RELATED"/>
    <property type="match status" value="1"/>
</dbReference>
<keyword evidence="7" id="KW-0653">Protein transport</keyword>
<comment type="similarity">
    <text evidence="2 7">Belongs to the ExbD/TolR family.</text>
</comment>
<accession>A0A6S6T9H1</accession>
<evidence type="ECO:0000256" key="7">
    <source>
        <dbReference type="RuleBase" id="RU003879"/>
    </source>
</evidence>
<keyword evidence="3" id="KW-1003">Cell membrane</keyword>
<evidence type="ECO:0000313" key="9">
    <source>
        <dbReference type="EMBL" id="CAA6815953.1"/>
    </source>
</evidence>
<feature type="transmembrane region" description="Helical" evidence="8">
    <location>
        <begin position="15"/>
        <end position="35"/>
    </location>
</feature>
<dbReference type="InterPro" id="IPR003400">
    <property type="entry name" value="ExbD"/>
</dbReference>
<protein>
    <submittedName>
        <fullName evidence="9">Biopolymer transport protein ExbD/TolR</fullName>
    </submittedName>
</protein>
<dbReference type="GO" id="GO:0022857">
    <property type="term" value="F:transmembrane transporter activity"/>
    <property type="evidence" value="ECO:0007669"/>
    <property type="project" value="InterPro"/>
</dbReference>
<organism evidence="9">
    <name type="scientific">uncultured Thiotrichaceae bacterium</name>
    <dbReference type="NCBI Taxonomy" id="298394"/>
    <lineage>
        <taxon>Bacteria</taxon>
        <taxon>Pseudomonadati</taxon>
        <taxon>Pseudomonadota</taxon>
        <taxon>Gammaproteobacteria</taxon>
        <taxon>Thiotrichales</taxon>
        <taxon>Thiotrichaceae</taxon>
        <taxon>environmental samples</taxon>
    </lineage>
</organism>
<reference evidence="9" key="1">
    <citation type="submission" date="2020-01" db="EMBL/GenBank/DDBJ databases">
        <authorList>
            <person name="Meier V. D."/>
            <person name="Meier V D."/>
        </authorList>
    </citation>
    <scope>NUCLEOTIDE SEQUENCE</scope>
    <source>
        <strain evidence="9">HLG_WM_MAG_07</strain>
    </source>
</reference>